<gene>
    <name evidence="2" type="primary">77</name>
    <name evidence="2" type="ORF">SEA_FIRSTPLACEPFU_77</name>
</gene>
<dbReference type="GeneID" id="60336602"/>
<keyword evidence="3" id="KW-1185">Reference proteome</keyword>
<feature type="region of interest" description="Disordered" evidence="1">
    <location>
        <begin position="1"/>
        <end position="31"/>
    </location>
</feature>
<evidence type="ECO:0000256" key="1">
    <source>
        <dbReference type="SAM" id="MobiDB-lite"/>
    </source>
</evidence>
<dbReference type="Proteomes" id="UP000298543">
    <property type="component" value="Segment"/>
</dbReference>
<dbReference type="RefSeq" id="YP_009964879.1">
    <property type="nucleotide sequence ID" value="NC_051735.1"/>
</dbReference>
<accession>A0A4D6T7W4</accession>
<protein>
    <submittedName>
        <fullName evidence="2">Uncharacterized protein</fullName>
    </submittedName>
</protein>
<evidence type="ECO:0000313" key="2">
    <source>
        <dbReference type="EMBL" id="QCG77745.1"/>
    </source>
</evidence>
<proteinExistence type="predicted"/>
<dbReference type="KEGG" id="vg:60336602"/>
<dbReference type="EMBL" id="MK814758">
    <property type="protein sequence ID" value="QCG77745.1"/>
    <property type="molecule type" value="Genomic_DNA"/>
</dbReference>
<feature type="compositionally biased region" description="Basic and acidic residues" evidence="1">
    <location>
        <begin position="19"/>
        <end position="31"/>
    </location>
</feature>
<organism evidence="2 3">
    <name type="scientific">Mycobacterium phage FirstPlacePfu</name>
    <dbReference type="NCBI Taxonomy" id="2572533"/>
    <lineage>
        <taxon>Viruses</taxon>
        <taxon>Duplodnaviria</taxon>
        <taxon>Heunggongvirae</taxon>
        <taxon>Uroviricota</taxon>
        <taxon>Caudoviricetes</taxon>
        <taxon>Pclasvirinae</taxon>
        <taxon>Fishburnevirus</taxon>
        <taxon>Fishburnevirus firstplacepfu</taxon>
    </lineage>
</organism>
<sequence>MPTNAPEPFPGAFVVGRHWPRDADHTTQEFP</sequence>
<evidence type="ECO:0000313" key="3">
    <source>
        <dbReference type="Proteomes" id="UP000298543"/>
    </source>
</evidence>
<name>A0A4D6T7W4_9CAUD</name>
<reference evidence="2 3" key="1">
    <citation type="submission" date="2019-04" db="EMBL/GenBank/DDBJ databases">
        <authorList>
            <person name="Washington J.M."/>
            <person name="Garlena R.A."/>
            <person name="Russell D.A."/>
            <person name="Pope W.H."/>
            <person name="Jacobs-Sera D."/>
            <person name="Hatfull G.F."/>
        </authorList>
    </citation>
    <scope>NUCLEOTIDE SEQUENCE [LARGE SCALE GENOMIC DNA]</scope>
</reference>